<dbReference type="GO" id="GO:0008270">
    <property type="term" value="F:zinc ion binding"/>
    <property type="evidence" value="ECO:0007669"/>
    <property type="project" value="InterPro"/>
</dbReference>
<reference evidence="2" key="1">
    <citation type="submission" date="2020-04" db="EMBL/GenBank/DDBJ databases">
        <authorList>
            <person name="Chiriac C."/>
            <person name="Salcher M."/>
            <person name="Ghai R."/>
            <person name="Kavagutti S V."/>
        </authorList>
    </citation>
    <scope>NUCLEOTIDE SEQUENCE</scope>
</reference>
<proteinExistence type="predicted"/>
<evidence type="ECO:0000313" key="3">
    <source>
        <dbReference type="EMBL" id="CAB5219791.1"/>
    </source>
</evidence>
<gene>
    <name evidence="2" type="ORF">UFOVP113_12</name>
    <name evidence="3" type="ORF">UFOVP225_138</name>
</gene>
<sequence length="98" mass="11233">MTVRLIQLFLSHKSEAPGPCIFEVSADEDRNLSCTCPGFMSKSVCKHTKLVGERIDRNDGMYPFDFVDDVDTKQIKIAMKDETAFRDFIIKHAKIEVY</sequence>
<accession>A0A6J5L0R0</accession>
<organism evidence="2">
    <name type="scientific">uncultured Caudovirales phage</name>
    <dbReference type="NCBI Taxonomy" id="2100421"/>
    <lineage>
        <taxon>Viruses</taxon>
        <taxon>Duplodnaviria</taxon>
        <taxon>Heunggongvirae</taxon>
        <taxon>Uroviricota</taxon>
        <taxon>Caudoviricetes</taxon>
        <taxon>Peduoviridae</taxon>
        <taxon>Maltschvirus</taxon>
        <taxon>Maltschvirus maltsch</taxon>
    </lineage>
</organism>
<name>A0A6J5L0R0_9CAUD</name>
<dbReference type="EMBL" id="LR796231">
    <property type="protein sequence ID" value="CAB4127981.1"/>
    <property type="molecule type" value="Genomic_DNA"/>
</dbReference>
<evidence type="ECO:0000259" key="1">
    <source>
        <dbReference type="PROSITE" id="PS50966"/>
    </source>
</evidence>
<feature type="domain" description="SWIM-type" evidence="1">
    <location>
        <begin position="22"/>
        <end position="56"/>
    </location>
</feature>
<dbReference type="InterPro" id="IPR007527">
    <property type="entry name" value="Znf_SWIM"/>
</dbReference>
<dbReference type="PROSITE" id="PS50966">
    <property type="entry name" value="ZF_SWIM"/>
    <property type="match status" value="1"/>
</dbReference>
<dbReference type="EMBL" id="LR798275">
    <property type="protein sequence ID" value="CAB5219791.1"/>
    <property type="molecule type" value="Genomic_DNA"/>
</dbReference>
<protein>
    <recommendedName>
        <fullName evidence="1">SWIM-type domain-containing protein</fullName>
    </recommendedName>
</protein>
<evidence type="ECO:0000313" key="2">
    <source>
        <dbReference type="EMBL" id="CAB4127981.1"/>
    </source>
</evidence>